<name>A0AA88M946_CHASR</name>
<evidence type="ECO:0000313" key="1">
    <source>
        <dbReference type="EMBL" id="KAK2833368.1"/>
    </source>
</evidence>
<dbReference type="AlphaFoldDB" id="A0AA88M946"/>
<sequence>MGPQVHRCSDSSSHLPEQNAAGVWIGTSGVSFPLWMSPTSPSTCRVRGLRAEQRPAFMNEMLGSWTNCS</sequence>
<proteinExistence type="predicted"/>
<protein>
    <submittedName>
        <fullName evidence="1">Uncharacterized protein</fullName>
    </submittedName>
</protein>
<dbReference type="Proteomes" id="UP001187415">
    <property type="component" value="Unassembled WGS sequence"/>
</dbReference>
<gene>
    <name evidence="1" type="ORF">Q5P01_017257</name>
</gene>
<comment type="caution">
    <text evidence="1">The sequence shown here is derived from an EMBL/GenBank/DDBJ whole genome shotgun (WGS) entry which is preliminary data.</text>
</comment>
<evidence type="ECO:0000313" key="2">
    <source>
        <dbReference type="Proteomes" id="UP001187415"/>
    </source>
</evidence>
<dbReference type="EMBL" id="JAUPFM010000013">
    <property type="protein sequence ID" value="KAK2833368.1"/>
    <property type="molecule type" value="Genomic_DNA"/>
</dbReference>
<reference evidence="1" key="1">
    <citation type="submission" date="2023-07" db="EMBL/GenBank/DDBJ databases">
        <title>Chromosome-level Genome Assembly of Striped Snakehead (Channa striata).</title>
        <authorList>
            <person name="Liu H."/>
        </authorList>
    </citation>
    <scope>NUCLEOTIDE SEQUENCE</scope>
    <source>
        <strain evidence="1">Gz</strain>
        <tissue evidence="1">Muscle</tissue>
    </source>
</reference>
<organism evidence="1 2">
    <name type="scientific">Channa striata</name>
    <name type="common">Snakehead murrel</name>
    <name type="synonym">Ophicephalus striatus</name>
    <dbReference type="NCBI Taxonomy" id="64152"/>
    <lineage>
        <taxon>Eukaryota</taxon>
        <taxon>Metazoa</taxon>
        <taxon>Chordata</taxon>
        <taxon>Craniata</taxon>
        <taxon>Vertebrata</taxon>
        <taxon>Euteleostomi</taxon>
        <taxon>Actinopterygii</taxon>
        <taxon>Neopterygii</taxon>
        <taxon>Teleostei</taxon>
        <taxon>Neoteleostei</taxon>
        <taxon>Acanthomorphata</taxon>
        <taxon>Anabantaria</taxon>
        <taxon>Anabantiformes</taxon>
        <taxon>Channoidei</taxon>
        <taxon>Channidae</taxon>
        <taxon>Channa</taxon>
    </lineage>
</organism>
<keyword evidence="2" id="KW-1185">Reference proteome</keyword>
<accession>A0AA88M946</accession>